<dbReference type="Pfam" id="PF00198">
    <property type="entry name" value="2-oxoacid_dh"/>
    <property type="match status" value="1"/>
</dbReference>
<dbReference type="PROSITE" id="PS51826">
    <property type="entry name" value="PSBD"/>
    <property type="match status" value="1"/>
</dbReference>
<feature type="compositionally biased region" description="Low complexity" evidence="7">
    <location>
        <begin position="218"/>
        <end position="232"/>
    </location>
</feature>
<dbReference type="SUPFAM" id="SSF47005">
    <property type="entry name" value="Peripheral subunit-binding domain of 2-oxo acid dehydrogenase complex"/>
    <property type="match status" value="1"/>
</dbReference>
<dbReference type="GO" id="GO:0016407">
    <property type="term" value="F:acetyltransferase activity"/>
    <property type="evidence" value="ECO:0007669"/>
    <property type="project" value="TreeGrafter"/>
</dbReference>
<evidence type="ECO:0000256" key="3">
    <source>
        <dbReference type="ARBA" id="ARBA00022679"/>
    </source>
</evidence>
<dbReference type="InterPro" id="IPR000089">
    <property type="entry name" value="Biotin_lipoyl"/>
</dbReference>
<dbReference type="AlphaFoldDB" id="A0A1T4NAH9"/>
<dbReference type="PROSITE" id="PS50968">
    <property type="entry name" value="BIOTINYL_LIPOYL"/>
    <property type="match status" value="1"/>
</dbReference>
<dbReference type="InterPro" id="IPR023213">
    <property type="entry name" value="CAT-like_dom_sf"/>
</dbReference>
<evidence type="ECO:0000256" key="1">
    <source>
        <dbReference type="ARBA" id="ARBA00001938"/>
    </source>
</evidence>
<evidence type="ECO:0000313" key="11">
    <source>
        <dbReference type="Proteomes" id="UP000190637"/>
    </source>
</evidence>
<dbReference type="FunFam" id="3.30.559.10:FF:000007">
    <property type="entry name" value="Dihydrolipoamide acetyltransferase component of pyruvate dehydrogenase complex"/>
    <property type="match status" value="1"/>
</dbReference>
<dbReference type="SUPFAM" id="SSF52777">
    <property type="entry name" value="CoA-dependent acyltransferases"/>
    <property type="match status" value="1"/>
</dbReference>
<comment type="similarity">
    <text evidence="2 6">Belongs to the 2-oxoacid dehydrogenase family.</text>
</comment>
<organism evidence="10 11">
    <name type="scientific">Marinactinospora thermotolerans DSM 45154</name>
    <dbReference type="NCBI Taxonomy" id="1122192"/>
    <lineage>
        <taxon>Bacteria</taxon>
        <taxon>Bacillati</taxon>
        <taxon>Actinomycetota</taxon>
        <taxon>Actinomycetes</taxon>
        <taxon>Streptosporangiales</taxon>
        <taxon>Nocardiopsidaceae</taxon>
        <taxon>Marinactinospora</taxon>
    </lineage>
</organism>
<dbReference type="InterPro" id="IPR050743">
    <property type="entry name" value="2-oxoacid_DH_E2_comp"/>
</dbReference>
<dbReference type="PROSITE" id="PS00189">
    <property type="entry name" value="LIPOYL"/>
    <property type="match status" value="1"/>
</dbReference>
<evidence type="ECO:0000259" key="9">
    <source>
        <dbReference type="PROSITE" id="PS51826"/>
    </source>
</evidence>
<accession>A0A1T4NAH9</accession>
<dbReference type="Gene3D" id="3.30.559.10">
    <property type="entry name" value="Chloramphenicol acetyltransferase-like domain"/>
    <property type="match status" value="1"/>
</dbReference>
<dbReference type="STRING" id="1122192.SAMN02745673_01352"/>
<feature type="domain" description="Lipoyl-binding" evidence="8">
    <location>
        <begin position="10"/>
        <end position="85"/>
    </location>
</feature>
<gene>
    <name evidence="10" type="ORF">SAMN02745673_01352</name>
</gene>
<dbReference type="GO" id="GO:0005737">
    <property type="term" value="C:cytoplasm"/>
    <property type="evidence" value="ECO:0007669"/>
    <property type="project" value="TreeGrafter"/>
</dbReference>
<keyword evidence="10" id="KW-0670">Pyruvate</keyword>
<dbReference type="EMBL" id="FUWS01000003">
    <property type="protein sequence ID" value="SJZ76105.1"/>
    <property type="molecule type" value="Genomic_DNA"/>
</dbReference>
<dbReference type="GO" id="GO:0031405">
    <property type="term" value="F:lipoic acid binding"/>
    <property type="evidence" value="ECO:0007669"/>
    <property type="project" value="TreeGrafter"/>
</dbReference>
<keyword evidence="4 6" id="KW-0450">Lipoyl</keyword>
<dbReference type="PANTHER" id="PTHR43178">
    <property type="entry name" value="DIHYDROLIPOAMIDE ACETYLTRANSFERASE COMPONENT OF PYRUVATE DEHYDROGENASE COMPLEX"/>
    <property type="match status" value="1"/>
</dbReference>
<evidence type="ECO:0000256" key="7">
    <source>
        <dbReference type="SAM" id="MobiDB-lite"/>
    </source>
</evidence>
<dbReference type="CDD" id="cd06849">
    <property type="entry name" value="lipoyl_domain"/>
    <property type="match status" value="1"/>
</dbReference>
<reference evidence="10 11" key="1">
    <citation type="submission" date="2017-02" db="EMBL/GenBank/DDBJ databases">
        <authorList>
            <person name="Peterson S.W."/>
        </authorList>
    </citation>
    <scope>NUCLEOTIDE SEQUENCE [LARGE SCALE GENOMIC DNA]</scope>
    <source>
        <strain evidence="10 11">DSM 45154</strain>
    </source>
</reference>
<sequence>MNQNMTQQGVQQFRLPDVGEGLTEAEILTWHVAPGDTVEVNQVICEIETAKAAVELPCPFSGTVAELLVEAGATVDVGTPIIAVDTGGAEATQAAEPKAGAEAPARQEDDKTEEAGEERQPVLVGYGVKSGATRRRARRRPGPGRSAPTAPPPPPAGANGADGQARTLVLAKPPVRKLAKDLGVDLRAVTPTGPGGTVTREDVQRHGRATPSAPPAAVPAEAPEPAAAPTGAGSEGREERIPIKGVRKHTAAAMVTSAFTAPHVTEFLQVDVTRMMKSVRRLRERPEFAGVKVSPLLLVARALLTAVRRHPGINASWDEEAQEIVVKRYVNLGIAAATERGLVVPNIKDAHAKPLPELARALQELTETARAGRTTPADMSGGTITITNVGVFGVDAGTPILNPGEAAILAFGQIRDMPWAHKGKVKVRKVTTLSLSFDHRLVDGELGSKVLRDVGTMLENPEEVALAWG</sequence>
<dbReference type="InterPro" id="IPR011053">
    <property type="entry name" value="Single_hybrid_motif"/>
</dbReference>
<feature type="domain" description="Peripheral subunit-binding (PSBD)" evidence="9">
    <location>
        <begin position="170"/>
        <end position="207"/>
    </location>
</feature>
<dbReference type="Gene3D" id="2.40.50.100">
    <property type="match status" value="1"/>
</dbReference>
<evidence type="ECO:0000256" key="2">
    <source>
        <dbReference type="ARBA" id="ARBA00007317"/>
    </source>
</evidence>
<feature type="compositionally biased region" description="Low complexity" evidence="7">
    <location>
        <begin position="88"/>
        <end position="104"/>
    </location>
</feature>
<evidence type="ECO:0000256" key="6">
    <source>
        <dbReference type="RuleBase" id="RU003423"/>
    </source>
</evidence>
<feature type="compositionally biased region" description="Basic and acidic residues" evidence="7">
    <location>
        <begin position="105"/>
        <end position="120"/>
    </location>
</feature>
<dbReference type="PANTHER" id="PTHR43178:SF5">
    <property type="entry name" value="LIPOAMIDE ACYLTRANSFERASE COMPONENT OF BRANCHED-CHAIN ALPHA-KETO ACID DEHYDROGENASE COMPLEX, MITOCHONDRIAL"/>
    <property type="match status" value="1"/>
</dbReference>
<dbReference type="Proteomes" id="UP000190637">
    <property type="component" value="Unassembled WGS sequence"/>
</dbReference>
<dbReference type="InterPro" id="IPR036625">
    <property type="entry name" value="E3-bd_dom_sf"/>
</dbReference>
<keyword evidence="5 6" id="KW-0012">Acyltransferase</keyword>
<name>A0A1T4NAH9_9ACTN</name>
<feature type="region of interest" description="Disordered" evidence="7">
    <location>
        <begin position="88"/>
        <end position="162"/>
    </location>
</feature>
<dbReference type="InterPro" id="IPR003016">
    <property type="entry name" value="2-oxoA_DH_lipoyl-BS"/>
</dbReference>
<evidence type="ECO:0000256" key="4">
    <source>
        <dbReference type="ARBA" id="ARBA00022823"/>
    </source>
</evidence>
<protein>
    <recommendedName>
        <fullName evidence="6">Dihydrolipoamide acetyltransferase component of pyruvate dehydrogenase complex</fullName>
        <ecNumber evidence="6">2.3.1.-</ecNumber>
    </recommendedName>
</protein>
<keyword evidence="11" id="KW-1185">Reference proteome</keyword>
<evidence type="ECO:0000259" key="8">
    <source>
        <dbReference type="PROSITE" id="PS50968"/>
    </source>
</evidence>
<dbReference type="Pfam" id="PF02817">
    <property type="entry name" value="E3_binding"/>
    <property type="match status" value="1"/>
</dbReference>
<keyword evidence="3 6" id="KW-0808">Transferase</keyword>
<feature type="region of interest" description="Disordered" evidence="7">
    <location>
        <begin position="186"/>
        <end position="239"/>
    </location>
</feature>
<comment type="cofactor">
    <cofactor evidence="1 6">
        <name>(R)-lipoate</name>
        <dbReference type="ChEBI" id="CHEBI:83088"/>
    </cofactor>
</comment>
<dbReference type="EC" id="2.3.1.-" evidence="6"/>
<dbReference type="Pfam" id="PF00364">
    <property type="entry name" value="Biotin_lipoyl"/>
    <property type="match status" value="1"/>
</dbReference>
<feature type="compositionally biased region" description="Basic residues" evidence="7">
    <location>
        <begin position="132"/>
        <end position="142"/>
    </location>
</feature>
<dbReference type="SUPFAM" id="SSF51230">
    <property type="entry name" value="Single hybrid motif"/>
    <property type="match status" value="1"/>
</dbReference>
<dbReference type="InterPro" id="IPR004167">
    <property type="entry name" value="PSBD"/>
</dbReference>
<dbReference type="Gene3D" id="4.10.320.10">
    <property type="entry name" value="E3-binding domain"/>
    <property type="match status" value="1"/>
</dbReference>
<evidence type="ECO:0000256" key="5">
    <source>
        <dbReference type="ARBA" id="ARBA00023315"/>
    </source>
</evidence>
<proteinExistence type="inferred from homology"/>
<dbReference type="InterPro" id="IPR001078">
    <property type="entry name" value="2-oxoacid_DH_actylTfrase"/>
</dbReference>
<evidence type="ECO:0000313" key="10">
    <source>
        <dbReference type="EMBL" id="SJZ76105.1"/>
    </source>
</evidence>